<evidence type="ECO:0000256" key="7">
    <source>
        <dbReference type="SAM" id="MobiDB-lite"/>
    </source>
</evidence>
<keyword evidence="3" id="KW-0808">Transferase</keyword>
<evidence type="ECO:0000313" key="9">
    <source>
        <dbReference type="EMBL" id="CAB4851644.1"/>
    </source>
</evidence>
<keyword evidence="2" id="KW-0328">Glycosyltransferase</keyword>
<keyword evidence="5 8" id="KW-1133">Transmembrane helix</keyword>
<dbReference type="EMBL" id="CAFBPU010000082">
    <property type="protein sequence ID" value="CAB5040617.1"/>
    <property type="molecule type" value="Genomic_DNA"/>
</dbReference>
<dbReference type="Pfam" id="PF26314">
    <property type="entry name" value="MptA_B_family"/>
    <property type="match status" value="1"/>
</dbReference>
<evidence type="ECO:0000256" key="1">
    <source>
        <dbReference type="ARBA" id="ARBA00004141"/>
    </source>
</evidence>
<feature type="transmembrane region" description="Helical" evidence="8">
    <location>
        <begin position="367"/>
        <end position="389"/>
    </location>
</feature>
<keyword evidence="6 8" id="KW-0472">Membrane</keyword>
<evidence type="ECO:0000256" key="8">
    <source>
        <dbReference type="SAM" id="Phobius"/>
    </source>
</evidence>
<sequence>MATVDPKDGAPESEDSGLAFTLRYAVPGLVGATVLAIGALGVGWLPLNGLADVPLIHTMKYTGLGTFVSRASVILGGALLLQAWLVVGGDVLAGHIRDARRLWGVLALWIMPLLLAPPLFSRDGYSYYAQGKLLLNGIDPYTSGVASIPGWSADGVDPMWQDTPTPYGPVFLALERGVAALVGNNPFLAVIAFRLLAVVGIALLAYFVPRLAFHHGIDGAKALWLGVMNPLVLMNFVSGVHNDALMVGLLVAGFCLAVEKRHISGTLLIVAASMIKPIALLALPFAGLIWAGTRADLRHRILAWAKAAAITVAAYVAVSAIVGVNAGWIRALTTPGEVRTWLSPSTALGMLSGNVMSAFGLGDHVDLLVMTSRGLSMCAAVAAIGWLILRPQGRSPVRGAMLAFVAVVALGPVVQPWYLLWALPLAAASGLQPRRLRWVLLIVAGFTLYGLCETSATADNLLDLSDGLAMIAAVAAVVIAISVSPRERALVLGTQVGHGLIPDDAPSQARRDQMKVKARESR</sequence>
<dbReference type="AlphaFoldDB" id="A0A6J7C3B6"/>
<dbReference type="EMBL" id="CAFBIZ010000183">
    <property type="protein sequence ID" value="CAB4851644.1"/>
    <property type="molecule type" value="Genomic_DNA"/>
</dbReference>
<feature type="compositionally biased region" description="Basic and acidic residues" evidence="7">
    <location>
        <begin position="509"/>
        <end position="522"/>
    </location>
</feature>
<feature type="transmembrane region" description="Helical" evidence="8">
    <location>
        <begin position="24"/>
        <end position="47"/>
    </location>
</feature>
<feature type="transmembrane region" description="Helical" evidence="8">
    <location>
        <begin position="187"/>
        <end position="208"/>
    </location>
</feature>
<reference evidence="9" key="1">
    <citation type="submission" date="2020-05" db="EMBL/GenBank/DDBJ databases">
        <authorList>
            <person name="Chiriac C."/>
            <person name="Salcher M."/>
            <person name="Ghai R."/>
            <person name="Kavagutti S V."/>
        </authorList>
    </citation>
    <scope>NUCLEOTIDE SEQUENCE</scope>
</reference>
<dbReference type="NCBIfam" id="NF038066">
    <property type="entry name" value="MptB"/>
    <property type="match status" value="1"/>
</dbReference>
<gene>
    <name evidence="9" type="ORF">UFOPK3268_01307</name>
    <name evidence="10" type="ORF">UFOPK4150_02366</name>
</gene>
<feature type="transmembrane region" description="Helical" evidence="8">
    <location>
        <begin position="435"/>
        <end position="452"/>
    </location>
</feature>
<dbReference type="InterPro" id="IPR049829">
    <property type="entry name" value="MptA/B-like"/>
</dbReference>
<feature type="transmembrane region" description="Helical" evidence="8">
    <location>
        <begin position="267"/>
        <end position="291"/>
    </location>
</feature>
<feature type="transmembrane region" description="Helical" evidence="8">
    <location>
        <begin position="101"/>
        <end position="120"/>
    </location>
</feature>
<protein>
    <submittedName>
        <fullName evidence="9">Unannotated protein</fullName>
    </submittedName>
</protein>
<evidence type="ECO:0000256" key="6">
    <source>
        <dbReference type="ARBA" id="ARBA00023136"/>
    </source>
</evidence>
<evidence type="ECO:0000256" key="5">
    <source>
        <dbReference type="ARBA" id="ARBA00022989"/>
    </source>
</evidence>
<feature type="transmembrane region" description="Helical" evidence="8">
    <location>
        <begin position="303"/>
        <end position="329"/>
    </location>
</feature>
<comment type="subcellular location">
    <subcellularLocation>
        <location evidence="1">Membrane</location>
        <topology evidence="1">Multi-pass membrane protein</topology>
    </subcellularLocation>
</comment>
<evidence type="ECO:0000256" key="3">
    <source>
        <dbReference type="ARBA" id="ARBA00022679"/>
    </source>
</evidence>
<feature type="transmembrane region" description="Helical" evidence="8">
    <location>
        <begin position="464"/>
        <end position="483"/>
    </location>
</feature>
<dbReference type="GO" id="GO:0016020">
    <property type="term" value="C:membrane"/>
    <property type="evidence" value="ECO:0007669"/>
    <property type="project" value="UniProtKB-SubCell"/>
</dbReference>
<organism evidence="9">
    <name type="scientific">freshwater metagenome</name>
    <dbReference type="NCBI Taxonomy" id="449393"/>
    <lineage>
        <taxon>unclassified sequences</taxon>
        <taxon>metagenomes</taxon>
        <taxon>ecological metagenomes</taxon>
    </lineage>
</organism>
<name>A0A6J7C3B6_9ZZZZ</name>
<keyword evidence="4 8" id="KW-0812">Transmembrane</keyword>
<dbReference type="GO" id="GO:0016757">
    <property type="term" value="F:glycosyltransferase activity"/>
    <property type="evidence" value="ECO:0007669"/>
    <property type="project" value="UniProtKB-KW"/>
</dbReference>
<feature type="transmembrane region" description="Helical" evidence="8">
    <location>
        <begin position="401"/>
        <end position="423"/>
    </location>
</feature>
<evidence type="ECO:0000256" key="4">
    <source>
        <dbReference type="ARBA" id="ARBA00022692"/>
    </source>
</evidence>
<feature type="transmembrane region" description="Helical" evidence="8">
    <location>
        <begin position="341"/>
        <end position="361"/>
    </location>
</feature>
<proteinExistence type="predicted"/>
<feature type="transmembrane region" description="Helical" evidence="8">
    <location>
        <begin position="220"/>
        <end position="238"/>
    </location>
</feature>
<evidence type="ECO:0000256" key="2">
    <source>
        <dbReference type="ARBA" id="ARBA00022676"/>
    </source>
</evidence>
<accession>A0A6J7C3B6</accession>
<evidence type="ECO:0000313" key="10">
    <source>
        <dbReference type="EMBL" id="CAB5040617.1"/>
    </source>
</evidence>
<feature type="region of interest" description="Disordered" evidence="7">
    <location>
        <begin position="502"/>
        <end position="522"/>
    </location>
</feature>
<feature type="transmembrane region" description="Helical" evidence="8">
    <location>
        <begin position="67"/>
        <end position="89"/>
    </location>
</feature>